<dbReference type="PANTHER" id="PTHR41271:SF1">
    <property type="entry name" value="DUF402 DOMAIN-CONTAINING PROTEIN"/>
    <property type="match status" value="1"/>
</dbReference>
<evidence type="ECO:0000313" key="2">
    <source>
        <dbReference type="EMBL" id="MBL4937796.1"/>
    </source>
</evidence>
<comment type="caution">
    <text evidence="2">The sequence shown here is derived from an EMBL/GenBank/DDBJ whole genome shotgun (WGS) entry which is preliminary data.</text>
</comment>
<dbReference type="InterPro" id="IPR007295">
    <property type="entry name" value="DUF402"/>
</dbReference>
<evidence type="ECO:0000313" key="3">
    <source>
        <dbReference type="Proteomes" id="UP000632377"/>
    </source>
</evidence>
<sequence length="170" mass="20197">MKRKFLNVAHWDFLDSYTYKYIHIDDLLSGYISLIKIEKVKQKITVDYDQSEEILLDDGYKGLMFLPDEANWCVSVIYNTSNEVVKWYFDITKENSINKQGIPFYDDLYLDIAVSPNYKVVILDEDEIKEALDLKEITQSDYEMAYNTCNKILKELIPNKEFLYHFLRSI</sequence>
<dbReference type="SUPFAM" id="SSF159234">
    <property type="entry name" value="FomD-like"/>
    <property type="match status" value="1"/>
</dbReference>
<organism evidence="2 3">
    <name type="scientific">Clostridium rhizosphaerae</name>
    <dbReference type="NCBI Taxonomy" id="2803861"/>
    <lineage>
        <taxon>Bacteria</taxon>
        <taxon>Bacillati</taxon>
        <taxon>Bacillota</taxon>
        <taxon>Clostridia</taxon>
        <taxon>Eubacteriales</taxon>
        <taxon>Clostridiaceae</taxon>
        <taxon>Clostridium</taxon>
    </lineage>
</organism>
<dbReference type="Proteomes" id="UP000632377">
    <property type="component" value="Unassembled WGS sequence"/>
</dbReference>
<dbReference type="EMBL" id="JAESWC010000018">
    <property type="protein sequence ID" value="MBL4937796.1"/>
    <property type="molecule type" value="Genomic_DNA"/>
</dbReference>
<protein>
    <submittedName>
        <fullName evidence="2">DUF402 domain-containing protein</fullName>
    </submittedName>
</protein>
<name>A0ABS1TEX5_9CLOT</name>
<dbReference type="Pfam" id="PF04167">
    <property type="entry name" value="DUF402"/>
    <property type="match status" value="1"/>
</dbReference>
<dbReference type="InterPro" id="IPR035930">
    <property type="entry name" value="FomD-like_sf"/>
</dbReference>
<dbReference type="RefSeq" id="WP_202750545.1">
    <property type="nucleotide sequence ID" value="NZ_JAESWC010000018.1"/>
</dbReference>
<keyword evidence="3" id="KW-1185">Reference proteome</keyword>
<dbReference type="Gene3D" id="2.40.380.10">
    <property type="entry name" value="FomD-like"/>
    <property type="match status" value="1"/>
</dbReference>
<evidence type="ECO:0000259" key="1">
    <source>
        <dbReference type="Pfam" id="PF04167"/>
    </source>
</evidence>
<feature type="domain" description="DUF402" evidence="1">
    <location>
        <begin position="58"/>
        <end position="156"/>
    </location>
</feature>
<proteinExistence type="predicted"/>
<gene>
    <name evidence="2" type="ORF">JK636_18990</name>
</gene>
<accession>A0ABS1TEX5</accession>
<reference evidence="2 3" key="1">
    <citation type="submission" date="2021-01" db="EMBL/GenBank/DDBJ databases">
        <title>Genome public.</title>
        <authorList>
            <person name="Liu C."/>
            <person name="Sun Q."/>
        </authorList>
    </citation>
    <scope>NUCLEOTIDE SEQUENCE [LARGE SCALE GENOMIC DNA]</scope>
    <source>
        <strain evidence="2 3">YIM B02515</strain>
    </source>
</reference>
<dbReference type="PANTHER" id="PTHR41271">
    <property type="entry name" value="DUF402 DOMAIN-CONTAINING PROTEIN"/>
    <property type="match status" value="1"/>
</dbReference>